<dbReference type="EMBL" id="CASHTH010003138">
    <property type="protein sequence ID" value="CAI8040809.1"/>
    <property type="molecule type" value="Genomic_DNA"/>
</dbReference>
<accession>A0AA35X1M0</accession>
<gene>
    <name evidence="1" type="ORF">GBAR_LOCUS22694</name>
</gene>
<name>A0AA35X1M0_GEOBA</name>
<protein>
    <submittedName>
        <fullName evidence="1">Uncharacterized protein</fullName>
    </submittedName>
</protein>
<sequence>MSACSWSKFCCASDCSCWTSNCCCSAYGYCCCSDSGNCCCSDNGNCCCSTCCIWNSSHIQPGSIRCEAQ</sequence>
<evidence type="ECO:0000313" key="2">
    <source>
        <dbReference type="Proteomes" id="UP001174909"/>
    </source>
</evidence>
<organism evidence="1 2">
    <name type="scientific">Geodia barretti</name>
    <name type="common">Barrett's horny sponge</name>
    <dbReference type="NCBI Taxonomy" id="519541"/>
    <lineage>
        <taxon>Eukaryota</taxon>
        <taxon>Metazoa</taxon>
        <taxon>Porifera</taxon>
        <taxon>Demospongiae</taxon>
        <taxon>Heteroscleromorpha</taxon>
        <taxon>Tetractinellida</taxon>
        <taxon>Astrophorina</taxon>
        <taxon>Geodiidae</taxon>
        <taxon>Geodia</taxon>
    </lineage>
</organism>
<dbReference type="AlphaFoldDB" id="A0AA35X1M0"/>
<evidence type="ECO:0000313" key="1">
    <source>
        <dbReference type="EMBL" id="CAI8040809.1"/>
    </source>
</evidence>
<dbReference type="Proteomes" id="UP001174909">
    <property type="component" value="Unassembled WGS sequence"/>
</dbReference>
<proteinExistence type="predicted"/>
<reference evidence="1" key="1">
    <citation type="submission" date="2023-03" db="EMBL/GenBank/DDBJ databases">
        <authorList>
            <person name="Steffen K."/>
            <person name="Cardenas P."/>
        </authorList>
    </citation>
    <scope>NUCLEOTIDE SEQUENCE</scope>
</reference>
<comment type="caution">
    <text evidence="1">The sequence shown here is derived from an EMBL/GenBank/DDBJ whole genome shotgun (WGS) entry which is preliminary data.</text>
</comment>
<keyword evidence="2" id="KW-1185">Reference proteome</keyword>